<feature type="domain" description="Glycosyl transferase family 1" evidence="1">
    <location>
        <begin position="213"/>
        <end position="367"/>
    </location>
</feature>
<dbReference type="STRING" id="338188.ERS852397_02191"/>
<dbReference type="RefSeq" id="WP_055279102.1">
    <property type="nucleotide sequence ID" value="NZ_CABIXA010000010.1"/>
</dbReference>
<dbReference type="AlphaFoldDB" id="A0A174FS65"/>
<keyword evidence="3" id="KW-0328">Glycosyltransferase</keyword>
<dbReference type="PANTHER" id="PTHR45947:SF3">
    <property type="entry name" value="SULFOQUINOVOSYL TRANSFERASE SQD2"/>
    <property type="match status" value="1"/>
</dbReference>
<dbReference type="PANTHER" id="PTHR45947">
    <property type="entry name" value="SULFOQUINOVOSYL TRANSFERASE SQD2"/>
    <property type="match status" value="1"/>
</dbReference>
<dbReference type="EC" id="2.4.1.11" evidence="3"/>
<reference evidence="3 4" key="1">
    <citation type="submission" date="2015-09" db="EMBL/GenBank/DDBJ databases">
        <authorList>
            <consortium name="Pathogen Informatics"/>
        </authorList>
    </citation>
    <scope>NUCLEOTIDE SEQUENCE [LARGE SCALE GENOMIC DNA]</scope>
    <source>
        <strain evidence="3 4">2789STDY5608840</strain>
    </source>
</reference>
<feature type="domain" description="Glycosyltransferase subfamily 4-like N-terminal" evidence="2">
    <location>
        <begin position="17"/>
        <end position="202"/>
    </location>
</feature>
<dbReference type="InterPro" id="IPR001296">
    <property type="entry name" value="Glyco_trans_1"/>
</dbReference>
<dbReference type="GO" id="GO:0004373">
    <property type="term" value="F:alpha-1,4-glucan glucosyltransferase (UDP-glucose donor) activity"/>
    <property type="evidence" value="ECO:0007669"/>
    <property type="project" value="UniProtKB-EC"/>
</dbReference>
<dbReference type="SUPFAM" id="SSF53756">
    <property type="entry name" value="UDP-Glycosyltransferase/glycogen phosphorylase"/>
    <property type="match status" value="1"/>
</dbReference>
<name>A0A174FS65_9BACE</name>
<dbReference type="Pfam" id="PF00534">
    <property type="entry name" value="Glycos_transf_1"/>
    <property type="match status" value="1"/>
</dbReference>
<evidence type="ECO:0000259" key="1">
    <source>
        <dbReference type="Pfam" id="PF00534"/>
    </source>
</evidence>
<keyword evidence="3" id="KW-0808">Transferase</keyword>
<organism evidence="3 4">
    <name type="scientific">Bacteroides finegoldii</name>
    <dbReference type="NCBI Taxonomy" id="338188"/>
    <lineage>
        <taxon>Bacteria</taxon>
        <taxon>Pseudomonadati</taxon>
        <taxon>Bacteroidota</taxon>
        <taxon>Bacteroidia</taxon>
        <taxon>Bacteroidales</taxon>
        <taxon>Bacteroidaceae</taxon>
        <taxon>Bacteroides</taxon>
    </lineage>
</organism>
<proteinExistence type="predicted"/>
<dbReference type="InterPro" id="IPR050194">
    <property type="entry name" value="Glycosyltransferase_grp1"/>
</dbReference>
<dbReference type="InterPro" id="IPR028098">
    <property type="entry name" value="Glyco_trans_4-like_N"/>
</dbReference>
<protein>
    <submittedName>
        <fullName evidence="3">Putative glycosyltransferase</fullName>
        <ecNumber evidence="3">2.4.1.11</ecNumber>
    </submittedName>
</protein>
<dbReference type="EMBL" id="CYZH01000010">
    <property type="protein sequence ID" value="CUO50955.1"/>
    <property type="molecule type" value="Genomic_DNA"/>
</dbReference>
<evidence type="ECO:0000313" key="3">
    <source>
        <dbReference type="EMBL" id="CUO50955.1"/>
    </source>
</evidence>
<dbReference type="Gene3D" id="3.40.50.2000">
    <property type="entry name" value="Glycogen Phosphorylase B"/>
    <property type="match status" value="2"/>
</dbReference>
<evidence type="ECO:0000313" key="4">
    <source>
        <dbReference type="Proteomes" id="UP000095517"/>
    </source>
</evidence>
<dbReference type="Proteomes" id="UP000095517">
    <property type="component" value="Unassembled WGS sequence"/>
</dbReference>
<dbReference type="Pfam" id="PF13439">
    <property type="entry name" value="Glyco_transf_4"/>
    <property type="match status" value="1"/>
</dbReference>
<accession>A0A174FS65</accession>
<gene>
    <name evidence="3" type="ORF">ERS852397_02191</name>
</gene>
<evidence type="ECO:0000259" key="2">
    <source>
        <dbReference type="Pfam" id="PF13439"/>
    </source>
</evidence>
<sequence length="403" mass="46559">MHIVFVCREYPPTLRGGGIASYIHEMAINLIRRAHSVTVICASDDTRVFSDRKEDGIRVIRLSGGDFILPQIEKSSLIKKMRCLYRFFSYRKKILRQIEQLKDVDIIEVAEYGAEAYYLSKCHVPVVIRLHTPTLLDRSNFNIKKFNIRTFYDYWIGKRELSILSQFKYVTSCSASLKDWFLKYVPDMTGNIEVIYNPIEISKWKTEKIDYVENSILYVGTVMEGKGVGDLIEACRILRERNIPVTLKIVGKWGTYAMKLQGYVTDNHFDWCSFEGNLPREELQNLYSKAKISCFPSWWENMPLVCLEAMLAGNVVIGSRNGGMTEIVTDKKDGFLIEPHAPKELAECIYKALMMNKNSVTEMKKNALYKIQGKFSFEAVMQFMENYYVSVIKDYKNEKGPLG</sequence>
<dbReference type="CDD" id="cd03801">
    <property type="entry name" value="GT4_PimA-like"/>
    <property type="match status" value="1"/>
</dbReference>